<dbReference type="EMBL" id="KZ308747">
    <property type="protein sequence ID" value="KAG8233791.1"/>
    <property type="molecule type" value="Genomic_DNA"/>
</dbReference>
<dbReference type="AlphaFoldDB" id="A0A8K0KEQ6"/>
<reference evidence="3" key="1">
    <citation type="submission" date="2013-04" db="EMBL/GenBank/DDBJ databases">
        <authorList>
            <person name="Qu J."/>
            <person name="Murali S.C."/>
            <person name="Bandaranaike D."/>
            <person name="Bellair M."/>
            <person name="Blankenburg K."/>
            <person name="Chao H."/>
            <person name="Dinh H."/>
            <person name="Doddapaneni H."/>
            <person name="Downs B."/>
            <person name="Dugan-Rocha S."/>
            <person name="Elkadiri S."/>
            <person name="Gnanaolivu R.D."/>
            <person name="Hernandez B."/>
            <person name="Javaid M."/>
            <person name="Jayaseelan J.C."/>
            <person name="Lee S."/>
            <person name="Li M."/>
            <person name="Ming W."/>
            <person name="Munidasa M."/>
            <person name="Muniz J."/>
            <person name="Nguyen L."/>
            <person name="Ongeri F."/>
            <person name="Osuji N."/>
            <person name="Pu L.-L."/>
            <person name="Puazo M."/>
            <person name="Qu C."/>
            <person name="Quiroz J."/>
            <person name="Raj R."/>
            <person name="Weissenberger G."/>
            <person name="Xin Y."/>
            <person name="Zou X."/>
            <person name="Han Y."/>
            <person name="Richards S."/>
            <person name="Worley K."/>
            <person name="Muzny D."/>
            <person name="Gibbs R."/>
        </authorList>
    </citation>
    <scope>NUCLEOTIDE SEQUENCE</scope>
    <source>
        <strain evidence="3">Sampled in the wild</strain>
    </source>
</reference>
<dbReference type="OrthoDB" id="1607513at2759"/>
<organism evidence="3 4">
    <name type="scientific">Ladona fulva</name>
    <name type="common">Scarce chaser dragonfly</name>
    <name type="synonym">Libellula fulva</name>
    <dbReference type="NCBI Taxonomy" id="123851"/>
    <lineage>
        <taxon>Eukaryota</taxon>
        <taxon>Metazoa</taxon>
        <taxon>Ecdysozoa</taxon>
        <taxon>Arthropoda</taxon>
        <taxon>Hexapoda</taxon>
        <taxon>Insecta</taxon>
        <taxon>Pterygota</taxon>
        <taxon>Palaeoptera</taxon>
        <taxon>Odonata</taxon>
        <taxon>Epiprocta</taxon>
        <taxon>Anisoptera</taxon>
        <taxon>Libelluloidea</taxon>
        <taxon>Libellulidae</taxon>
        <taxon>Ladona</taxon>
    </lineage>
</organism>
<dbReference type="PANTHER" id="PTHR46169">
    <property type="entry name" value="DNA REPLICATION-RELATED ELEMENT FACTOR, ISOFORM A"/>
    <property type="match status" value="1"/>
</dbReference>
<dbReference type="InterPro" id="IPR008906">
    <property type="entry name" value="HATC_C_dom"/>
</dbReference>
<dbReference type="GO" id="GO:0006357">
    <property type="term" value="P:regulation of transcription by RNA polymerase II"/>
    <property type="evidence" value="ECO:0007669"/>
    <property type="project" value="TreeGrafter"/>
</dbReference>
<feature type="domain" description="HAT C-terminal dimerisation" evidence="2">
    <location>
        <begin position="187"/>
        <end position="266"/>
    </location>
</feature>
<accession>A0A8K0KEQ6</accession>
<dbReference type="SUPFAM" id="SSF53098">
    <property type="entry name" value="Ribonuclease H-like"/>
    <property type="match status" value="1"/>
</dbReference>
<evidence type="ECO:0000259" key="2">
    <source>
        <dbReference type="Pfam" id="PF05699"/>
    </source>
</evidence>
<name>A0A8K0KEQ6_LADFU</name>
<dbReference type="GO" id="GO:0046983">
    <property type="term" value="F:protein dimerization activity"/>
    <property type="evidence" value="ECO:0007669"/>
    <property type="project" value="InterPro"/>
</dbReference>
<evidence type="ECO:0000313" key="4">
    <source>
        <dbReference type="Proteomes" id="UP000792457"/>
    </source>
</evidence>
<sequence>MLQSIMNAMPRLGELLSEINELDLLYNVDCNLLEEMVRILKPFDEATKLLSWGKMPTISLVIPTKMKLKRCLEAKEEDSEIIKKVKWKLSETLDEKFQIDVIHCVGTILHPKMKGFVKQCLGEETFETTKLQIECILNNITGPNSKKDSTSSNDKSNERVREDQSEFLSDVMIDCEAKDSEEDEDELTFYLNSKYSNRFPDPLIYWRQNSSLFPNLFKVAKSVLAIPATSIASERHCSCTGKNLDERKQFLTEDSLNSLLFIQNAMKGASD</sequence>
<evidence type="ECO:0000256" key="1">
    <source>
        <dbReference type="SAM" id="MobiDB-lite"/>
    </source>
</evidence>
<protein>
    <recommendedName>
        <fullName evidence="2">HAT C-terminal dimerisation domain-containing protein</fullName>
    </recommendedName>
</protein>
<dbReference type="Pfam" id="PF05699">
    <property type="entry name" value="Dimer_Tnp_hAT"/>
    <property type="match status" value="1"/>
</dbReference>
<dbReference type="InterPro" id="IPR052717">
    <property type="entry name" value="Vacuolar_transposase_reg"/>
</dbReference>
<comment type="caution">
    <text evidence="3">The sequence shown here is derived from an EMBL/GenBank/DDBJ whole genome shotgun (WGS) entry which is preliminary data.</text>
</comment>
<proteinExistence type="predicted"/>
<feature type="region of interest" description="Disordered" evidence="1">
    <location>
        <begin position="144"/>
        <end position="164"/>
    </location>
</feature>
<dbReference type="InterPro" id="IPR012337">
    <property type="entry name" value="RNaseH-like_sf"/>
</dbReference>
<reference evidence="3" key="2">
    <citation type="submission" date="2017-10" db="EMBL/GenBank/DDBJ databases">
        <title>Ladona fulva Genome sequencing and assembly.</title>
        <authorList>
            <person name="Murali S."/>
            <person name="Richards S."/>
            <person name="Bandaranaike D."/>
            <person name="Bellair M."/>
            <person name="Blankenburg K."/>
            <person name="Chao H."/>
            <person name="Dinh H."/>
            <person name="Doddapaneni H."/>
            <person name="Dugan-Rocha S."/>
            <person name="Elkadiri S."/>
            <person name="Gnanaolivu R."/>
            <person name="Hernandez B."/>
            <person name="Skinner E."/>
            <person name="Javaid M."/>
            <person name="Lee S."/>
            <person name="Li M."/>
            <person name="Ming W."/>
            <person name="Munidasa M."/>
            <person name="Muniz J."/>
            <person name="Nguyen L."/>
            <person name="Hughes D."/>
            <person name="Osuji N."/>
            <person name="Pu L.-L."/>
            <person name="Puazo M."/>
            <person name="Qu C."/>
            <person name="Quiroz J."/>
            <person name="Raj R."/>
            <person name="Weissenberger G."/>
            <person name="Xin Y."/>
            <person name="Zou X."/>
            <person name="Han Y."/>
            <person name="Worley K."/>
            <person name="Muzny D."/>
            <person name="Gibbs R."/>
        </authorList>
    </citation>
    <scope>NUCLEOTIDE SEQUENCE</scope>
    <source>
        <strain evidence="3">Sampled in the wild</strain>
    </source>
</reference>
<evidence type="ECO:0000313" key="3">
    <source>
        <dbReference type="EMBL" id="KAG8233791.1"/>
    </source>
</evidence>
<dbReference type="GO" id="GO:0005634">
    <property type="term" value="C:nucleus"/>
    <property type="evidence" value="ECO:0007669"/>
    <property type="project" value="TreeGrafter"/>
</dbReference>
<feature type="compositionally biased region" description="Basic and acidic residues" evidence="1">
    <location>
        <begin position="145"/>
        <end position="164"/>
    </location>
</feature>
<keyword evidence="4" id="KW-1185">Reference proteome</keyword>
<dbReference type="PANTHER" id="PTHR46169:SF29">
    <property type="entry name" value="DNA REPLICATION-RELATED ELEMENT FACTOR, ISOFORM A"/>
    <property type="match status" value="1"/>
</dbReference>
<gene>
    <name evidence="3" type="ORF">J437_LFUL008011</name>
</gene>
<dbReference type="Proteomes" id="UP000792457">
    <property type="component" value="Unassembled WGS sequence"/>
</dbReference>